<keyword evidence="13" id="KW-0808">Transferase</keyword>
<dbReference type="RefSeq" id="WP_089281545.1">
    <property type="nucleotide sequence ID" value="NZ_FZOJ01000003.1"/>
</dbReference>
<dbReference type="AlphaFoldDB" id="A0A239B675"/>
<keyword evidence="9" id="KW-0479">Metal-binding</keyword>
<gene>
    <name evidence="13" type="ORF">SAMN05446037_100336</name>
</gene>
<keyword evidence="4" id="KW-1003">Cell membrane</keyword>
<dbReference type="Gene3D" id="3.40.720.10">
    <property type="entry name" value="Alkaline Phosphatase, subunit A"/>
    <property type="match status" value="1"/>
</dbReference>
<feature type="binding site" evidence="9">
    <location>
        <position position="393"/>
    </location>
    <ligand>
        <name>substrate</name>
    </ligand>
</feature>
<evidence type="ECO:0000256" key="11">
    <source>
        <dbReference type="SAM" id="Phobius"/>
    </source>
</evidence>
<dbReference type="SUPFAM" id="SSF53649">
    <property type="entry name" value="Alkaline phosphatase-like"/>
    <property type="match status" value="1"/>
</dbReference>
<comment type="pathway">
    <text evidence="2">Cell wall biogenesis; lipoteichoic acid biosynthesis.</text>
</comment>
<dbReference type="InterPro" id="IPR012160">
    <property type="entry name" value="LtaS-like"/>
</dbReference>
<evidence type="ECO:0000256" key="8">
    <source>
        <dbReference type="PIRSR" id="PIRSR005091-1"/>
    </source>
</evidence>
<protein>
    <submittedName>
        <fullName evidence="13">Phosphoglycerol transferase MdoB</fullName>
    </submittedName>
</protein>
<dbReference type="InterPro" id="IPR050448">
    <property type="entry name" value="OpgB/LTA_synthase_biosynth"/>
</dbReference>
<evidence type="ECO:0000256" key="6">
    <source>
        <dbReference type="ARBA" id="ARBA00022989"/>
    </source>
</evidence>
<keyword evidence="5 11" id="KW-0812">Transmembrane</keyword>
<feature type="binding site" evidence="10">
    <location>
        <position position="453"/>
    </location>
    <ligand>
        <name>Mn(2+)</name>
        <dbReference type="ChEBI" id="CHEBI:29035"/>
    </ligand>
</feature>
<feature type="transmembrane region" description="Helical" evidence="11">
    <location>
        <begin position="151"/>
        <end position="169"/>
    </location>
</feature>
<keyword evidence="7 11" id="KW-0472">Membrane</keyword>
<feature type="binding site" evidence="10">
    <location>
        <position position="280"/>
    </location>
    <ligand>
        <name>Mn(2+)</name>
        <dbReference type="ChEBI" id="CHEBI:29035"/>
    </ligand>
</feature>
<reference evidence="13 14" key="1">
    <citation type="submission" date="2017-06" db="EMBL/GenBank/DDBJ databases">
        <authorList>
            <person name="Kim H.J."/>
            <person name="Triplett B.A."/>
        </authorList>
    </citation>
    <scope>NUCLEOTIDE SEQUENCE [LARGE SCALE GENOMIC DNA]</scope>
    <source>
        <strain evidence="13 14">SCA</strain>
    </source>
</reference>
<dbReference type="InterPro" id="IPR000917">
    <property type="entry name" value="Sulfatase_N"/>
</dbReference>
<dbReference type="GO" id="GO:0005886">
    <property type="term" value="C:plasma membrane"/>
    <property type="evidence" value="ECO:0007669"/>
    <property type="project" value="UniProtKB-SubCell"/>
</dbReference>
<evidence type="ECO:0000313" key="13">
    <source>
        <dbReference type="EMBL" id="SNS03397.1"/>
    </source>
</evidence>
<proteinExistence type="inferred from homology"/>
<dbReference type="Gene3D" id="3.30.1120.170">
    <property type="match status" value="1"/>
</dbReference>
<feature type="active site" evidence="8">
    <location>
        <position position="280"/>
    </location>
</feature>
<evidence type="ECO:0000256" key="9">
    <source>
        <dbReference type="PIRSR" id="PIRSR005091-2"/>
    </source>
</evidence>
<feature type="binding site" evidence="10">
    <location>
        <position position="237"/>
    </location>
    <ligand>
        <name>Mn(2+)</name>
        <dbReference type="ChEBI" id="CHEBI:29035"/>
    </ligand>
</feature>
<evidence type="ECO:0000256" key="2">
    <source>
        <dbReference type="ARBA" id="ARBA00004936"/>
    </source>
</evidence>
<accession>A0A239B675</accession>
<dbReference type="PANTHER" id="PTHR47371:SF3">
    <property type="entry name" value="PHOSPHOGLYCEROL TRANSFERASE I"/>
    <property type="match status" value="1"/>
</dbReference>
<evidence type="ECO:0000256" key="4">
    <source>
        <dbReference type="ARBA" id="ARBA00022475"/>
    </source>
</evidence>
<name>A0A239B675_9FIRM</name>
<dbReference type="InterPro" id="IPR017850">
    <property type="entry name" value="Alkaline_phosphatase_core_sf"/>
</dbReference>
<comment type="subcellular location">
    <subcellularLocation>
        <location evidence="1">Cell membrane</location>
        <topology evidence="1">Multi-pass membrane protein</topology>
    </subcellularLocation>
</comment>
<feature type="domain" description="Sulfatase N-terminal" evidence="12">
    <location>
        <begin position="229"/>
        <end position="517"/>
    </location>
</feature>
<evidence type="ECO:0000256" key="7">
    <source>
        <dbReference type="ARBA" id="ARBA00023136"/>
    </source>
</evidence>
<keyword evidence="14" id="KW-1185">Reference proteome</keyword>
<feature type="transmembrane region" description="Helical" evidence="11">
    <location>
        <begin position="12"/>
        <end position="32"/>
    </location>
</feature>
<feature type="binding site" evidence="10">
    <location>
        <position position="454"/>
    </location>
    <ligand>
        <name>Mn(2+)</name>
        <dbReference type="ChEBI" id="CHEBI:29035"/>
    </ligand>
</feature>
<dbReference type="PIRSF" id="PIRSF005091">
    <property type="entry name" value="Mmb_sulf_HI1246"/>
    <property type="match status" value="1"/>
</dbReference>
<dbReference type="Proteomes" id="UP000198304">
    <property type="component" value="Unassembled WGS sequence"/>
</dbReference>
<evidence type="ECO:0000313" key="14">
    <source>
        <dbReference type="Proteomes" id="UP000198304"/>
    </source>
</evidence>
<evidence type="ECO:0000256" key="3">
    <source>
        <dbReference type="ARBA" id="ARBA00009983"/>
    </source>
</evidence>
<feature type="transmembrane region" description="Helical" evidence="11">
    <location>
        <begin position="65"/>
        <end position="90"/>
    </location>
</feature>
<keyword evidence="9" id="KW-0464">Manganese</keyword>
<keyword evidence="6 11" id="KW-1133">Transmembrane helix</keyword>
<dbReference type="EMBL" id="FZOJ01000003">
    <property type="protein sequence ID" value="SNS03397.1"/>
    <property type="molecule type" value="Genomic_DNA"/>
</dbReference>
<comment type="similarity">
    <text evidence="3">Belongs to the LTA synthase family.</text>
</comment>
<sequence>MEKKYSHTKNIYILSLSSLGIFIKIFILHAYIGIESNYFMITISNIFLVTVAFCLTCLCRENKRVNLCLIINMGLSILLLMDIMYFSHFFTLIPIHSIYQIGQIGPVSNSIVALVKPQYILFFIDTIILWVFFRKKQIVLPVLKKKQKNAFAMMLLLLITSASIITYRINMDAEDHYTPYNLGVINYHLYDIMNFFIKSPLDIDRVEAVMDTINQVDSNQKGFGWAKNRNVIVIQAESIQNFVIDREIDGQSITPVLNNLINNDSIYFSRYYEQVGWGNTSDAEFISHNSFYPSTKTFSYKAFEDNEFITLPSLLKEAGYSTIAFHGNEGSFWNRESIYSSQGIDTFISLEALQQDELIGIGLSDGSLFKQSVDFLKKQSQPFYSFYITLTSHHPFMMEDQYKGLKFQDTYKDTLLEDYLQTVHYLDNELGNFIELLKKEGLYDNSIIVIYGDHEGLNMRNEEANHLLTSFLGKPYEEDEMFRVPFIVHIPNSGLNEEIGTVGGQIDFFPTMANLLGLEMEPNKTLGKDLLNITDGFVAKQVHVARGSFIDDEKIFIMSNDGIFENSKAWNIHTREPVDLQECREGYERALAEINLSEYILQNNLIPTVKEEGLESILQLHP</sequence>
<dbReference type="Pfam" id="PF00884">
    <property type="entry name" value="Sulfatase"/>
    <property type="match status" value="1"/>
</dbReference>
<evidence type="ECO:0000256" key="5">
    <source>
        <dbReference type="ARBA" id="ARBA00022692"/>
    </source>
</evidence>
<dbReference type="PANTHER" id="PTHR47371">
    <property type="entry name" value="LIPOTEICHOIC ACID SYNTHASE"/>
    <property type="match status" value="1"/>
</dbReference>
<feature type="transmembrane region" description="Helical" evidence="11">
    <location>
        <begin position="38"/>
        <end position="58"/>
    </location>
</feature>
<feature type="transmembrane region" description="Helical" evidence="11">
    <location>
        <begin position="110"/>
        <end position="131"/>
    </location>
</feature>
<evidence type="ECO:0000256" key="10">
    <source>
        <dbReference type="PIRSR" id="PIRSR005091-3"/>
    </source>
</evidence>
<dbReference type="GO" id="GO:0016740">
    <property type="term" value="F:transferase activity"/>
    <property type="evidence" value="ECO:0007669"/>
    <property type="project" value="UniProtKB-KW"/>
</dbReference>
<dbReference type="CDD" id="cd16015">
    <property type="entry name" value="LTA_synthase"/>
    <property type="match status" value="1"/>
</dbReference>
<evidence type="ECO:0000256" key="1">
    <source>
        <dbReference type="ARBA" id="ARBA00004651"/>
    </source>
</evidence>
<dbReference type="GO" id="GO:0046872">
    <property type="term" value="F:metal ion binding"/>
    <property type="evidence" value="ECO:0007669"/>
    <property type="project" value="UniProtKB-KW"/>
</dbReference>
<evidence type="ECO:0000259" key="12">
    <source>
        <dbReference type="Pfam" id="PF00884"/>
    </source>
</evidence>
<dbReference type="OrthoDB" id="5901192at2"/>
<organism evidence="13 14">
    <name type="scientific">Anaerovirgula multivorans</name>
    <dbReference type="NCBI Taxonomy" id="312168"/>
    <lineage>
        <taxon>Bacteria</taxon>
        <taxon>Bacillati</taxon>
        <taxon>Bacillota</taxon>
        <taxon>Clostridia</taxon>
        <taxon>Peptostreptococcales</taxon>
        <taxon>Natronincolaceae</taxon>
        <taxon>Anaerovirgula</taxon>
    </lineage>
</organism>